<gene>
    <name evidence="2" type="ORF">GRI91_15285</name>
</gene>
<feature type="compositionally biased region" description="Basic and acidic residues" evidence="1">
    <location>
        <begin position="24"/>
        <end position="35"/>
    </location>
</feature>
<sequence>MGSKRPKVQRSRKKRPGRKAPIARRLEAPPDRADDLPSIELKTDGSFVLTLGDMSECASFFGTWHQQGDRVILDTIQAGPPITLEHASPRTDQRLRPGQNNVGAMEPTTTALFKPERPWLAEAMSSWEVRFQFEDGETVDAAVNPATFTATAFRAGKLLGIRVKGSIGHGGGDVTDGRLCRKLQLRIQLVNDWLGSRGAAAEELEDVAAAA</sequence>
<name>A0A6I4T8K4_9SPHN</name>
<dbReference type="EMBL" id="WTYT01000007">
    <property type="protein sequence ID" value="MXO67127.1"/>
    <property type="molecule type" value="Genomic_DNA"/>
</dbReference>
<keyword evidence="3" id="KW-1185">Reference proteome</keyword>
<comment type="caution">
    <text evidence="2">The sequence shown here is derived from an EMBL/GenBank/DDBJ whole genome shotgun (WGS) entry which is preliminary data.</text>
</comment>
<evidence type="ECO:0000313" key="3">
    <source>
        <dbReference type="Proteomes" id="UP000438476"/>
    </source>
</evidence>
<dbReference type="AlphaFoldDB" id="A0A6I4T8K4"/>
<accession>A0A6I4T8K4</accession>
<proteinExistence type="predicted"/>
<dbReference type="OrthoDB" id="6691870at2"/>
<reference evidence="2 3" key="1">
    <citation type="submission" date="2019-12" db="EMBL/GenBank/DDBJ databases">
        <title>Genomic-based taxomic classification of the family Erythrobacteraceae.</title>
        <authorList>
            <person name="Xu L."/>
        </authorList>
    </citation>
    <scope>NUCLEOTIDE SEQUENCE [LARGE SCALE GENOMIC DNA]</scope>
    <source>
        <strain evidence="2 3">LMG 29518</strain>
    </source>
</reference>
<dbReference type="Proteomes" id="UP000438476">
    <property type="component" value="Unassembled WGS sequence"/>
</dbReference>
<evidence type="ECO:0000256" key="1">
    <source>
        <dbReference type="SAM" id="MobiDB-lite"/>
    </source>
</evidence>
<organism evidence="2 3">
    <name type="scientific">Altericroceibacterium endophyticum</name>
    <dbReference type="NCBI Taxonomy" id="1808508"/>
    <lineage>
        <taxon>Bacteria</taxon>
        <taxon>Pseudomonadati</taxon>
        <taxon>Pseudomonadota</taxon>
        <taxon>Alphaproteobacteria</taxon>
        <taxon>Sphingomonadales</taxon>
        <taxon>Erythrobacteraceae</taxon>
        <taxon>Altericroceibacterium</taxon>
    </lineage>
</organism>
<feature type="region of interest" description="Disordered" evidence="1">
    <location>
        <begin position="1"/>
        <end position="38"/>
    </location>
</feature>
<protein>
    <submittedName>
        <fullName evidence="2">Uncharacterized protein</fullName>
    </submittedName>
</protein>
<dbReference type="RefSeq" id="WP_160737568.1">
    <property type="nucleotide sequence ID" value="NZ_WTYT01000007.1"/>
</dbReference>
<feature type="compositionally biased region" description="Basic residues" evidence="1">
    <location>
        <begin position="1"/>
        <end position="22"/>
    </location>
</feature>
<evidence type="ECO:0000313" key="2">
    <source>
        <dbReference type="EMBL" id="MXO67127.1"/>
    </source>
</evidence>